<comment type="caution">
    <text evidence="2">The sequence shown here is derived from an EMBL/GenBank/DDBJ whole genome shotgun (WGS) entry which is preliminary data.</text>
</comment>
<dbReference type="InterPro" id="IPR032793">
    <property type="entry name" value="RE_EcoO109IR"/>
</dbReference>
<gene>
    <name evidence="3" type="ORF">B0A73_09975</name>
    <name evidence="2" type="ORF">IW18_03015</name>
</gene>
<dbReference type="GO" id="GO:0004519">
    <property type="term" value="F:endonuclease activity"/>
    <property type="evidence" value="ECO:0007669"/>
    <property type="project" value="UniProtKB-KW"/>
</dbReference>
<sequence length="236" mass="26449">MTEEKRIEILNNAKEFFRSEIVTSHIEGACKRASKLSEYNVNPFLFKYLANFLTGNDNAESIARALVLPRILGSSINTSFGMKIQKLIGQLFQGLGSTTTGIDIEFIDAIDGRRKYCQLKAGPNTINHDDVVTVINHFNGVRNLARTNNLNVGINDMIVGVIYGEEAELSSHYKKISNSFPVIIGKEFWYRLTGKEDFYFDLIDAIGDVALEVDGSHIVEETISNLALEIQAKYFE</sequence>
<dbReference type="STRING" id="37752.IW18_03015"/>
<dbReference type="Proteomes" id="UP000032061">
    <property type="component" value="Unassembled WGS sequence"/>
</dbReference>
<protein>
    <submittedName>
        <fullName evidence="2 3">Restriction endonuclease</fullName>
    </submittedName>
</protein>
<keyword evidence="5" id="KW-1185">Reference proteome</keyword>
<dbReference type="AlphaFoldDB" id="A0A0D0EZG7"/>
<dbReference type="EMBL" id="JPRK01000003">
    <property type="protein sequence ID" value="KIO54433.1"/>
    <property type="molecule type" value="Genomic_DNA"/>
</dbReference>
<evidence type="ECO:0000313" key="2">
    <source>
        <dbReference type="EMBL" id="KIO54433.1"/>
    </source>
</evidence>
<accession>A0A0D0EZG7</accession>
<keyword evidence="2" id="KW-0255">Endonuclease</keyword>
<dbReference type="SUPFAM" id="SSF52980">
    <property type="entry name" value="Restriction endonuclease-like"/>
    <property type="match status" value="1"/>
</dbReference>
<name>A0A0D0EZG7_9FLAO</name>
<proteinExistence type="predicted"/>
<dbReference type="InterPro" id="IPR012297">
    <property type="entry name" value="EcoO109IR_cat_dom_sf"/>
</dbReference>
<dbReference type="OrthoDB" id="449755at2"/>
<dbReference type="Proteomes" id="UP000198302">
    <property type="component" value="Unassembled WGS sequence"/>
</dbReference>
<keyword evidence="2" id="KW-0378">Hydrolase</keyword>
<dbReference type="CDD" id="cd22346">
    <property type="entry name" value="PDDEXK_nuclease"/>
    <property type="match status" value="1"/>
</dbReference>
<reference evidence="2 4" key="1">
    <citation type="submission" date="2015-01" db="EMBL/GenBank/DDBJ databases">
        <title>Genome of Flavobacterium hibernum DSM 12611.</title>
        <authorList>
            <person name="Stropko S.J."/>
            <person name="Pipes S.E."/>
            <person name="Newman J.D."/>
        </authorList>
    </citation>
    <scope>NUCLEOTIDE SEQUENCE [LARGE SCALE GENOMIC DNA]</scope>
    <source>
        <strain evidence="2 4">DSM 12611</strain>
    </source>
</reference>
<evidence type="ECO:0000259" key="1">
    <source>
        <dbReference type="Pfam" id="PF14511"/>
    </source>
</evidence>
<feature type="domain" description="Type II restriction endonuclease EcoO109IR" evidence="1">
    <location>
        <begin position="42"/>
        <end position="212"/>
    </location>
</feature>
<evidence type="ECO:0000313" key="5">
    <source>
        <dbReference type="Proteomes" id="UP000198302"/>
    </source>
</evidence>
<dbReference type="Gene3D" id="3.40.1560.10">
    <property type="entry name" value="type ii restriction endonuclease, domain 2"/>
    <property type="match status" value="1"/>
</dbReference>
<keyword evidence="2" id="KW-0540">Nuclease</keyword>
<reference evidence="3 5" key="2">
    <citation type="submission" date="2016-11" db="EMBL/GenBank/DDBJ databases">
        <title>Whole genomes of Flavobacteriaceae.</title>
        <authorList>
            <person name="Stine C."/>
            <person name="Li C."/>
            <person name="Tadesse D."/>
        </authorList>
    </citation>
    <scope>NUCLEOTIDE SEQUENCE [LARGE SCALE GENOMIC DNA]</scope>
    <source>
        <strain evidence="3 5">ATCC 51468</strain>
    </source>
</reference>
<evidence type="ECO:0000313" key="3">
    <source>
        <dbReference type="EMBL" id="OXA88095.1"/>
    </source>
</evidence>
<evidence type="ECO:0000313" key="4">
    <source>
        <dbReference type="Proteomes" id="UP000032061"/>
    </source>
</evidence>
<dbReference type="RefSeq" id="WP_041516095.1">
    <property type="nucleotide sequence ID" value="NZ_JPRK01000003.1"/>
</dbReference>
<organism evidence="2 4">
    <name type="scientific">Flavobacterium hibernum</name>
    <dbReference type="NCBI Taxonomy" id="37752"/>
    <lineage>
        <taxon>Bacteria</taxon>
        <taxon>Pseudomonadati</taxon>
        <taxon>Bacteroidota</taxon>
        <taxon>Flavobacteriia</taxon>
        <taxon>Flavobacteriales</taxon>
        <taxon>Flavobacteriaceae</taxon>
        <taxon>Flavobacterium</taxon>
    </lineage>
</organism>
<dbReference type="EMBL" id="MUGX01000011">
    <property type="protein sequence ID" value="OXA88095.1"/>
    <property type="molecule type" value="Genomic_DNA"/>
</dbReference>
<dbReference type="InterPro" id="IPR011335">
    <property type="entry name" value="Restrct_endonuc-II-like"/>
</dbReference>
<dbReference type="Pfam" id="PF14511">
    <property type="entry name" value="RE_EcoO109I"/>
    <property type="match status" value="1"/>
</dbReference>